<keyword evidence="2 5" id="KW-0808">Transferase</keyword>
<organism evidence="5 6">
    <name type="scientific">Luteitalea pratensis</name>
    <dbReference type="NCBI Taxonomy" id="1855912"/>
    <lineage>
        <taxon>Bacteria</taxon>
        <taxon>Pseudomonadati</taxon>
        <taxon>Acidobacteriota</taxon>
        <taxon>Vicinamibacteria</taxon>
        <taxon>Vicinamibacterales</taxon>
        <taxon>Vicinamibacteraceae</taxon>
        <taxon>Luteitalea</taxon>
    </lineage>
</organism>
<gene>
    <name evidence="5" type="primary">dnrK</name>
    <name evidence="5" type="ORF">LuPra_02125</name>
</gene>
<dbReference type="InterPro" id="IPR001077">
    <property type="entry name" value="COMT_C"/>
</dbReference>
<dbReference type="PATRIC" id="fig|1813736.3.peg.2230"/>
<dbReference type="CDD" id="cd02440">
    <property type="entry name" value="AdoMet_MTases"/>
    <property type="match status" value="1"/>
</dbReference>
<evidence type="ECO:0000259" key="4">
    <source>
        <dbReference type="Pfam" id="PF00891"/>
    </source>
</evidence>
<dbReference type="PANTHER" id="PTHR43712">
    <property type="entry name" value="PUTATIVE (AFU_ORTHOLOGUE AFUA_4G14580)-RELATED"/>
    <property type="match status" value="1"/>
</dbReference>
<dbReference type="KEGG" id="abac:LuPra_02125"/>
<dbReference type="PANTHER" id="PTHR43712:SF2">
    <property type="entry name" value="O-METHYLTRANSFERASE CICE"/>
    <property type="match status" value="1"/>
</dbReference>
<dbReference type="EC" id="2.1.1.-" evidence="5"/>
<dbReference type="OrthoDB" id="582216at2"/>
<dbReference type="PROSITE" id="PS51683">
    <property type="entry name" value="SAM_OMT_II"/>
    <property type="match status" value="1"/>
</dbReference>
<reference evidence="6" key="2">
    <citation type="submission" date="2016-04" db="EMBL/GenBank/DDBJ databases">
        <title>First Complete Genome Sequence of a Subdivision 6 Acidobacterium.</title>
        <authorList>
            <person name="Huang S."/>
            <person name="Vieira S."/>
            <person name="Bunk B."/>
            <person name="Riedel T."/>
            <person name="Sproeer C."/>
            <person name="Overmann J."/>
        </authorList>
    </citation>
    <scope>NUCLEOTIDE SEQUENCE [LARGE SCALE GENOMIC DNA]</scope>
    <source>
        <strain evidence="6">DSM 100886 HEG_-6_39</strain>
    </source>
</reference>
<keyword evidence="3" id="KW-0949">S-adenosyl-L-methionine</keyword>
<dbReference type="GO" id="GO:0008171">
    <property type="term" value="F:O-methyltransferase activity"/>
    <property type="evidence" value="ECO:0007669"/>
    <property type="project" value="InterPro"/>
</dbReference>
<evidence type="ECO:0000256" key="3">
    <source>
        <dbReference type="ARBA" id="ARBA00022691"/>
    </source>
</evidence>
<evidence type="ECO:0000256" key="2">
    <source>
        <dbReference type="ARBA" id="ARBA00022679"/>
    </source>
</evidence>
<dbReference type="InterPro" id="IPR016461">
    <property type="entry name" value="COMT-like"/>
</dbReference>
<dbReference type="Gene3D" id="1.10.10.10">
    <property type="entry name" value="Winged helix-like DNA-binding domain superfamily/Winged helix DNA-binding domain"/>
    <property type="match status" value="1"/>
</dbReference>
<accession>A0A143PMC1</accession>
<dbReference type="InterPro" id="IPR029063">
    <property type="entry name" value="SAM-dependent_MTases_sf"/>
</dbReference>
<keyword evidence="1 5" id="KW-0489">Methyltransferase</keyword>
<evidence type="ECO:0000256" key="1">
    <source>
        <dbReference type="ARBA" id="ARBA00022603"/>
    </source>
</evidence>
<dbReference type="SUPFAM" id="SSF53335">
    <property type="entry name" value="S-adenosyl-L-methionine-dependent methyltransferases"/>
    <property type="match status" value="1"/>
</dbReference>
<dbReference type="Gene3D" id="3.40.50.150">
    <property type="entry name" value="Vaccinia Virus protein VP39"/>
    <property type="match status" value="1"/>
</dbReference>
<keyword evidence="6" id="KW-1185">Reference proteome</keyword>
<dbReference type="STRING" id="1855912.LuPra_02125"/>
<dbReference type="AlphaFoldDB" id="A0A143PMC1"/>
<protein>
    <submittedName>
        <fullName evidence="5">Carminomycin 4-O-methyltransferase</fullName>
        <ecNumber evidence="5">2.1.1.-</ecNumber>
    </submittedName>
</protein>
<dbReference type="Pfam" id="PF00891">
    <property type="entry name" value="Methyltransf_2"/>
    <property type="match status" value="1"/>
</dbReference>
<reference evidence="5 6" key="1">
    <citation type="journal article" date="2016" name="Genome Announc.">
        <title>First Complete Genome Sequence of a Subdivision 6 Acidobacterium Strain.</title>
        <authorList>
            <person name="Huang S."/>
            <person name="Vieira S."/>
            <person name="Bunk B."/>
            <person name="Riedel T."/>
            <person name="Sproer C."/>
            <person name="Overmann J."/>
        </authorList>
    </citation>
    <scope>NUCLEOTIDE SEQUENCE [LARGE SCALE GENOMIC DNA]</scope>
    <source>
        <strain evidence="6">DSM 100886 HEG_-6_39</strain>
    </source>
</reference>
<feature type="domain" description="O-methyltransferase C-terminal" evidence="4">
    <location>
        <begin position="136"/>
        <end position="323"/>
    </location>
</feature>
<sequence>MPLDLLAPPATSPLSLYRYRDGLYAADLLTTALVEFDLFTWLDAHPSTLAGVCARFGFHARPADVMLTLFVARGYVERDGEVFRVSAVGREHLTAGSPWYLAPYFGALKERPFVQDFARVLRTGQPANWGGARSGQDWHVAMQDETFARRFTAAMDCRGLYLGEALARAVDLSNHHHVLDIGGGSGIYACALAARHPHLRGTVLDQAPVAPIATTLIADRGLGDRIDVVAADFFSEALPAGHDVHLFSNVLHDWDTPEVGRLLSASFASLAPGGLLLIHDAFITADKTGPIAVAEYSVLLMHASQGRCYATSEYEEMLRATGFVDYRYQDTVADRGVMTARRP</sequence>
<dbReference type="GO" id="GO:0032259">
    <property type="term" value="P:methylation"/>
    <property type="evidence" value="ECO:0007669"/>
    <property type="project" value="UniProtKB-KW"/>
</dbReference>
<dbReference type="EMBL" id="CP015136">
    <property type="protein sequence ID" value="AMY08919.1"/>
    <property type="molecule type" value="Genomic_DNA"/>
</dbReference>
<evidence type="ECO:0000313" key="6">
    <source>
        <dbReference type="Proteomes" id="UP000076079"/>
    </source>
</evidence>
<dbReference type="InterPro" id="IPR036388">
    <property type="entry name" value="WH-like_DNA-bd_sf"/>
</dbReference>
<name>A0A143PMC1_LUTPR</name>
<dbReference type="RefSeq" id="WP_110170701.1">
    <property type="nucleotide sequence ID" value="NZ_CP015136.1"/>
</dbReference>
<dbReference type="Proteomes" id="UP000076079">
    <property type="component" value="Chromosome"/>
</dbReference>
<evidence type="ECO:0000313" key="5">
    <source>
        <dbReference type="EMBL" id="AMY08919.1"/>
    </source>
</evidence>
<proteinExistence type="predicted"/>